<evidence type="ECO:0000256" key="3">
    <source>
        <dbReference type="ARBA" id="ARBA00007347"/>
    </source>
</evidence>
<evidence type="ECO:0000256" key="6">
    <source>
        <dbReference type="ARBA" id="ARBA00023242"/>
    </source>
</evidence>
<evidence type="ECO:0000256" key="9">
    <source>
        <dbReference type="ARBA" id="ARBA00064137"/>
    </source>
</evidence>
<comment type="subunit">
    <text evidence="9">Associated with nucleolar and cytoplasmic pre-60S particles. At the end of biogenesis it dissociates from cytoplasmic pre-60S particles and is likely to be exchanged for its ribosomal homologue, RPL24.</text>
</comment>
<evidence type="ECO:0000313" key="11">
    <source>
        <dbReference type="EMBL" id="RCN51297.1"/>
    </source>
</evidence>
<comment type="caution">
    <text evidence="11">The sequence shown here is derived from an EMBL/GenBank/DDBJ whole genome shotgun (WGS) entry which is preliminary data.</text>
</comment>
<dbReference type="GO" id="GO:0005840">
    <property type="term" value="C:ribosome"/>
    <property type="evidence" value="ECO:0007669"/>
    <property type="project" value="UniProtKB-KW"/>
</dbReference>
<dbReference type="GO" id="GO:0003735">
    <property type="term" value="F:structural constituent of ribosome"/>
    <property type="evidence" value="ECO:0007669"/>
    <property type="project" value="InterPro"/>
</dbReference>
<proteinExistence type="inferred from homology"/>
<dbReference type="OrthoDB" id="6224010at2759"/>
<keyword evidence="5" id="KW-1015">Disulfide bond</keyword>
<evidence type="ECO:0000256" key="7">
    <source>
        <dbReference type="ARBA" id="ARBA00039784"/>
    </source>
</evidence>
<name>A0A368H7M0_ANCCA</name>
<dbReference type="GO" id="GO:0005730">
    <property type="term" value="C:nucleolus"/>
    <property type="evidence" value="ECO:0007669"/>
    <property type="project" value="TreeGrafter"/>
</dbReference>
<keyword evidence="11" id="KW-0689">Ribosomal protein</keyword>
<dbReference type="InterPro" id="IPR013892">
    <property type="entry name" value="Cyt_c_biogenesis_Cmc1-like"/>
</dbReference>
<accession>A0A368H7M0</accession>
<dbReference type="FunFam" id="2.30.170.20:FF:000001">
    <property type="entry name" value="probable ribosome biogenesis protein RLP24"/>
    <property type="match status" value="1"/>
</dbReference>
<comment type="similarity">
    <text evidence="3">Belongs to the CMC family.</text>
</comment>
<dbReference type="Pfam" id="PF01246">
    <property type="entry name" value="Ribosomal_L24e"/>
    <property type="match status" value="1"/>
</dbReference>
<reference evidence="11 12" key="1">
    <citation type="submission" date="2014-10" db="EMBL/GenBank/DDBJ databases">
        <title>Draft genome of the hookworm Ancylostoma caninum.</title>
        <authorList>
            <person name="Mitreva M."/>
        </authorList>
    </citation>
    <scope>NUCLEOTIDE SEQUENCE [LARGE SCALE GENOMIC DNA]</scope>
    <source>
        <strain evidence="11 12">Baltimore</strain>
    </source>
</reference>
<keyword evidence="12" id="KW-1185">Reference proteome</keyword>
<dbReference type="Pfam" id="PF08583">
    <property type="entry name" value="Cmc1"/>
    <property type="match status" value="1"/>
</dbReference>
<organism evidence="11 12">
    <name type="scientific">Ancylostoma caninum</name>
    <name type="common">Dog hookworm</name>
    <dbReference type="NCBI Taxonomy" id="29170"/>
    <lineage>
        <taxon>Eukaryota</taxon>
        <taxon>Metazoa</taxon>
        <taxon>Ecdysozoa</taxon>
        <taxon>Nematoda</taxon>
        <taxon>Chromadorea</taxon>
        <taxon>Rhabditida</taxon>
        <taxon>Rhabditina</taxon>
        <taxon>Rhabditomorpha</taxon>
        <taxon>Strongyloidea</taxon>
        <taxon>Ancylostomatidae</taxon>
        <taxon>Ancylostomatinae</taxon>
        <taxon>Ancylostoma</taxon>
    </lineage>
</organism>
<dbReference type="InterPro" id="IPR000988">
    <property type="entry name" value="Ribosomal_eL24-rel_N"/>
</dbReference>
<evidence type="ECO:0000256" key="8">
    <source>
        <dbReference type="ARBA" id="ARBA00059003"/>
    </source>
</evidence>
<dbReference type="Gene3D" id="2.30.170.20">
    <property type="entry name" value="Ribosomal protein L24e"/>
    <property type="match status" value="1"/>
</dbReference>
<dbReference type="CDD" id="cd00472">
    <property type="entry name" value="Ribosomal_L24e_L24"/>
    <property type="match status" value="1"/>
</dbReference>
<dbReference type="PANTHER" id="PTHR10792:SF8">
    <property type="entry name" value="RIBOSOME BIOGENESIS PROTEIN RLP24-RELATED"/>
    <property type="match status" value="1"/>
</dbReference>
<dbReference type="Proteomes" id="UP000252519">
    <property type="component" value="Unassembled WGS sequence"/>
</dbReference>
<dbReference type="PANTHER" id="PTHR10792">
    <property type="entry name" value="60S RIBOSOMAL PROTEIN L24"/>
    <property type="match status" value="1"/>
</dbReference>
<evidence type="ECO:0000256" key="4">
    <source>
        <dbReference type="ARBA" id="ARBA00022517"/>
    </source>
</evidence>
<dbReference type="EMBL" id="JOJR01000015">
    <property type="protein sequence ID" value="RCN51297.1"/>
    <property type="molecule type" value="Genomic_DNA"/>
</dbReference>
<keyword evidence="6" id="KW-0539">Nucleus</keyword>
<comment type="function">
    <text evidence="8">Involved in the biogenesis of the 60S ribosomal subunit. Ensures the docking of NOG1 to pre-60S particles.</text>
</comment>
<keyword evidence="11" id="KW-0687">Ribonucleoprotein</keyword>
<dbReference type="InterPro" id="IPR011017">
    <property type="entry name" value="TRASH_dom"/>
</dbReference>
<sequence length="310" mass="36235">MRIETCYFCSSPIYPGHGIQFVRNDCTVFKFCRSKCNRLFKKKKNPRKLRFTKASRRARGKELINDVTQLLEQRRDEPVKYERELYKNTVEAAKTISTIKHKRYANLIRKSLQPGKIVKKAGMIKKAETKLHLIRAPVATKEPTVMSQSQPPDEPLITDNLESLKEGEVFVDKETGKKYRVKKTILPHYASAGPHGLGDPDDRTLRRIEADVIIPNRMNARIEKVECHESYMDLVNCMREKGAVKGLKLCKPELGVFNHCKFLKFNDTEFRERMTEEYLQERSEARRTGMTARQRRLEAYREWKKEHESG</sequence>
<evidence type="ECO:0000259" key="10">
    <source>
        <dbReference type="SMART" id="SM00746"/>
    </source>
</evidence>
<dbReference type="SUPFAM" id="SSF57716">
    <property type="entry name" value="Glucocorticoid receptor-like (DNA-binding domain)"/>
    <property type="match status" value="1"/>
</dbReference>
<comment type="subcellular location">
    <subcellularLocation>
        <location evidence="1">Nucleus</location>
    </subcellularLocation>
</comment>
<gene>
    <name evidence="11" type="ORF">ANCCAN_02663</name>
</gene>
<dbReference type="PROSITE" id="PS01073">
    <property type="entry name" value="RIBOSOMAL_L24E"/>
    <property type="match status" value="1"/>
</dbReference>
<evidence type="ECO:0000256" key="1">
    <source>
        <dbReference type="ARBA" id="ARBA00004123"/>
    </source>
</evidence>
<dbReference type="GO" id="GO:0042273">
    <property type="term" value="P:ribosomal large subunit biogenesis"/>
    <property type="evidence" value="ECO:0007669"/>
    <property type="project" value="TreeGrafter"/>
</dbReference>
<dbReference type="STRING" id="29170.A0A368H7M0"/>
<dbReference type="SMART" id="SM00746">
    <property type="entry name" value="TRASH"/>
    <property type="match status" value="1"/>
</dbReference>
<feature type="domain" description="TRASH" evidence="10">
    <location>
        <begin position="6"/>
        <end position="44"/>
    </location>
</feature>
<keyword evidence="4" id="KW-0690">Ribosome biogenesis</keyword>
<comment type="similarity">
    <text evidence="2">Belongs to the eukaryotic ribosomal protein eL24 family.</text>
</comment>
<dbReference type="InterPro" id="IPR056366">
    <property type="entry name" value="Ribosomal_eL24"/>
</dbReference>
<evidence type="ECO:0000313" key="12">
    <source>
        <dbReference type="Proteomes" id="UP000252519"/>
    </source>
</evidence>
<protein>
    <recommendedName>
        <fullName evidence="7">Probable ribosome biogenesis protein RLP24</fullName>
    </recommendedName>
</protein>
<evidence type="ECO:0000256" key="2">
    <source>
        <dbReference type="ARBA" id="ARBA00005647"/>
    </source>
</evidence>
<dbReference type="InterPro" id="IPR023442">
    <property type="entry name" value="Ribosomal_eL24_CS"/>
</dbReference>
<dbReference type="InterPro" id="IPR038630">
    <property type="entry name" value="L24e/L24_sf"/>
</dbReference>
<dbReference type="AlphaFoldDB" id="A0A368H7M0"/>
<evidence type="ECO:0000256" key="5">
    <source>
        <dbReference type="ARBA" id="ARBA00023157"/>
    </source>
</evidence>